<evidence type="ECO:0000256" key="2">
    <source>
        <dbReference type="SAM" id="SignalP"/>
    </source>
</evidence>
<accession>A0ABQ8UZU4</accession>
<dbReference type="EMBL" id="JANVFT010000108">
    <property type="protein sequence ID" value="KAJ4467345.1"/>
    <property type="molecule type" value="Genomic_DNA"/>
</dbReference>
<name>A0ABQ8UZU4_9AGAR</name>
<feature type="chain" id="PRO_5046305340" evidence="2">
    <location>
        <begin position="22"/>
        <end position="152"/>
    </location>
</feature>
<evidence type="ECO:0000313" key="4">
    <source>
        <dbReference type="Proteomes" id="UP001150217"/>
    </source>
</evidence>
<evidence type="ECO:0000256" key="1">
    <source>
        <dbReference type="SAM" id="MobiDB-lite"/>
    </source>
</evidence>
<keyword evidence="4" id="KW-1185">Reference proteome</keyword>
<sequence>MADSLDCFSLCFCCFCFSICGQSETSSCRWLCPCCHSHRSKFDDDPAMNDPELDAIVERQLYEQRAAWYAANPQSEGQHHLYVPQVPAPAALPSSENAIAREPRGTMQLPTSSHLSASQNAPMAIPEPMHVQPGSGATMSEKTHLDTEERRE</sequence>
<reference evidence="3" key="1">
    <citation type="submission" date="2022-08" db="EMBL/GenBank/DDBJ databases">
        <title>A Global Phylogenomic Analysis of the Shiitake Genus Lentinula.</title>
        <authorList>
            <consortium name="DOE Joint Genome Institute"/>
            <person name="Sierra-Patev S."/>
            <person name="Min B."/>
            <person name="Naranjo-Ortiz M."/>
            <person name="Looney B."/>
            <person name="Konkel Z."/>
            <person name="Slot J.C."/>
            <person name="Sakamoto Y."/>
            <person name="Steenwyk J.L."/>
            <person name="Rokas A."/>
            <person name="Carro J."/>
            <person name="Camarero S."/>
            <person name="Ferreira P."/>
            <person name="Molpeceres G."/>
            <person name="Ruiz-Duenas F.J."/>
            <person name="Serrano A."/>
            <person name="Henrissat B."/>
            <person name="Drula E."/>
            <person name="Hughes K.W."/>
            <person name="Mata J.L."/>
            <person name="Ishikawa N.K."/>
            <person name="Vargas-Isla R."/>
            <person name="Ushijima S."/>
            <person name="Smith C.A."/>
            <person name="Ahrendt S."/>
            <person name="Andreopoulos W."/>
            <person name="He G."/>
            <person name="Labutti K."/>
            <person name="Lipzen A."/>
            <person name="Ng V."/>
            <person name="Riley R."/>
            <person name="Sandor L."/>
            <person name="Barry K."/>
            <person name="Martinez A.T."/>
            <person name="Xiao Y."/>
            <person name="Gibbons J.G."/>
            <person name="Terashima K."/>
            <person name="Grigoriev I.V."/>
            <person name="Hibbett D.S."/>
        </authorList>
    </citation>
    <scope>NUCLEOTIDE SEQUENCE</scope>
    <source>
        <strain evidence="3">RHP3577 ss4</strain>
    </source>
</reference>
<gene>
    <name evidence="3" type="ORF">C8R41DRAFT_52652</name>
</gene>
<organism evidence="3 4">
    <name type="scientific">Lentinula lateritia</name>
    <dbReference type="NCBI Taxonomy" id="40482"/>
    <lineage>
        <taxon>Eukaryota</taxon>
        <taxon>Fungi</taxon>
        <taxon>Dikarya</taxon>
        <taxon>Basidiomycota</taxon>
        <taxon>Agaricomycotina</taxon>
        <taxon>Agaricomycetes</taxon>
        <taxon>Agaricomycetidae</taxon>
        <taxon>Agaricales</taxon>
        <taxon>Marasmiineae</taxon>
        <taxon>Omphalotaceae</taxon>
        <taxon>Lentinula</taxon>
    </lineage>
</organism>
<protein>
    <submittedName>
        <fullName evidence="3">Uncharacterized protein</fullName>
    </submittedName>
</protein>
<keyword evidence="2" id="KW-0732">Signal</keyword>
<dbReference type="Proteomes" id="UP001150217">
    <property type="component" value="Unassembled WGS sequence"/>
</dbReference>
<comment type="caution">
    <text evidence="3">The sequence shown here is derived from an EMBL/GenBank/DDBJ whole genome shotgun (WGS) entry which is preliminary data.</text>
</comment>
<evidence type="ECO:0000313" key="3">
    <source>
        <dbReference type="EMBL" id="KAJ4467345.1"/>
    </source>
</evidence>
<feature type="compositionally biased region" description="Basic and acidic residues" evidence="1">
    <location>
        <begin position="141"/>
        <end position="152"/>
    </location>
</feature>
<proteinExistence type="predicted"/>
<feature type="signal peptide" evidence="2">
    <location>
        <begin position="1"/>
        <end position="21"/>
    </location>
</feature>
<feature type="region of interest" description="Disordered" evidence="1">
    <location>
        <begin position="126"/>
        <end position="152"/>
    </location>
</feature>